<sequence length="1187" mass="134889">MQNNFNNMEVPYRMSTPLGFASSSSNLAGMNYSPSTNHSTTPTHQGFPLNKFNSYSSPAAMYAQVPVQPQQFGSNPMVFNNMHNMSHVNSPNMVPQAMMPNMGKPFQPPPFTSLWNYLDDQNNVQGPFLSSQMDHWLSSGFFKSDLKICVAPNKLANPFDDPNVNLTYPCNIKTNEYITLEQFCKQTNSNINSPIFQNFDQLSNMMMRDFFSQKLPSGPSQNFPMPRPSIPKEMAQPTSHNTTVSSPLVTSSSIASAGSEKEKESVSKYEENFETKNSISIESMREILANNEQKRNQFADSFSSPPEKTKMSFREALALKPPKHPLAYTHKDKREIAFPATKNILTRQGKYNPNYYIKSNYNYEELLNIGMKDESGSECTYSEYISYLSVGKIEDNVIESDEWPEEFFESENNIENKLSVTYKKFTSLTSPEDIPEVEELRKYFAAVNETTISQLVDADGESHPLEVKDHVKILFERFTNAMNNNSLEIDGSILAYLSRVSNETLKSLVVVFRIIFDSKVEKFSKSYDAVAVSFIALFPKAYIVFNKNRSVYDLPFDDNIVILLELFIRSITLSDKISTEFMNKAIEIVQFLKKKSIRMKSYPVLEAFIKTNEFKKAKIDLLINEIEDSNKHSMVKSANQAKLVSFLWSKIQLNSYDQNIRIQAYKFKFDNEDLSIFEDLNRDAPVFKWTSSVTEKKDIFQVPEVSTNSLLNATLDSPSEITSSKFNESNKETVQPVTKEEKKTTLPHTSEKTSVMSTSVESRSDKTKTVQSSLKANFSWEKKSEKPQSSSIADMIQKRKEEEKKKAEEAKAAKLIFEPPKSNIVEALKNLKTDTKTAKTSGSGNPWINDDLKKNGTIIDELKNVEKKKSSPEPEFDNKFIEEQKKLLETIEIKKRQEDAKWVTVDKSKTSQITAKNVWEDVNSKPANSSALHSVGKVTVSKESKPLIDSNYKIPVVEKSKKTVMPDTYLSSAVPPVKSNKALLEASQKASKTKSKAEELEFDSKFIEEQKKLFEQMEMKKKELEASWVTVDKSKQQAKQKKTPVVFNSVTSANLNPDKLRKIQSQPVTKSSSSIKTSKPSPNVKGNSSMIPSGTQKEFITWCEKNLGNAEFLKILFSIERSNAEFFVDMVNSSGMNTKPVDKKVANEFFEIKNKFENSPKFLYWIEAIDTLHDEDDGWSFQTVKKK</sequence>
<dbReference type="EMBL" id="FQNF01000073">
    <property type="protein sequence ID" value="SGZ40994.1"/>
    <property type="molecule type" value="Genomic_DNA"/>
</dbReference>
<organism evidence="3 4">
    <name type="scientific">Hanseniaspora guilliermondii</name>
    <dbReference type="NCBI Taxonomy" id="56406"/>
    <lineage>
        <taxon>Eukaryota</taxon>
        <taxon>Fungi</taxon>
        <taxon>Dikarya</taxon>
        <taxon>Ascomycota</taxon>
        <taxon>Saccharomycotina</taxon>
        <taxon>Saccharomycetes</taxon>
        <taxon>Saccharomycodales</taxon>
        <taxon>Saccharomycodaceae</taxon>
        <taxon>Hanseniaspora</taxon>
    </lineage>
</organism>
<feature type="compositionally biased region" description="Low complexity" evidence="1">
    <location>
        <begin position="1069"/>
        <end position="1082"/>
    </location>
</feature>
<gene>
    <name evidence="3" type="ORF">HGUI_03194</name>
</gene>
<dbReference type="Pfam" id="PF02213">
    <property type="entry name" value="GYF"/>
    <property type="match status" value="1"/>
</dbReference>
<dbReference type="Proteomes" id="UP000183365">
    <property type="component" value="Unassembled WGS sequence"/>
</dbReference>
<feature type="region of interest" description="Disordered" evidence="1">
    <location>
        <begin position="721"/>
        <end position="773"/>
    </location>
</feature>
<dbReference type="InterPro" id="IPR003169">
    <property type="entry name" value="GYF"/>
</dbReference>
<dbReference type="PROSITE" id="PS50829">
    <property type="entry name" value="GYF"/>
    <property type="match status" value="1"/>
</dbReference>
<feature type="compositionally biased region" description="Polar residues" evidence="1">
    <location>
        <begin position="746"/>
        <end position="761"/>
    </location>
</feature>
<feature type="compositionally biased region" description="Basic and acidic residues" evidence="1">
    <location>
        <begin position="259"/>
        <end position="271"/>
    </location>
</feature>
<dbReference type="SMART" id="SM00444">
    <property type="entry name" value="GYF"/>
    <property type="match status" value="1"/>
</dbReference>
<reference evidence="4" key="1">
    <citation type="submission" date="2016-11" db="EMBL/GenBank/DDBJ databases">
        <authorList>
            <person name="Guldener U."/>
        </authorList>
    </citation>
    <scope>NUCLEOTIDE SEQUENCE [LARGE SCALE GENOMIC DNA]</scope>
</reference>
<protein>
    <recommendedName>
        <fullName evidence="2">GYF domain-containing protein</fullName>
    </recommendedName>
</protein>
<dbReference type="SUPFAM" id="SSF55277">
    <property type="entry name" value="GYF domain"/>
    <property type="match status" value="1"/>
</dbReference>
<evidence type="ECO:0000313" key="4">
    <source>
        <dbReference type="Proteomes" id="UP000183365"/>
    </source>
</evidence>
<evidence type="ECO:0000256" key="1">
    <source>
        <dbReference type="SAM" id="MobiDB-lite"/>
    </source>
</evidence>
<dbReference type="InterPro" id="IPR035445">
    <property type="entry name" value="GYF-like_dom_sf"/>
</dbReference>
<feature type="domain" description="GYF" evidence="2">
    <location>
        <begin position="112"/>
        <end position="156"/>
    </location>
</feature>
<evidence type="ECO:0000313" key="3">
    <source>
        <dbReference type="EMBL" id="SGZ40994.1"/>
    </source>
</evidence>
<dbReference type="AlphaFoldDB" id="A0A1L0B3N7"/>
<feature type="compositionally biased region" description="Low complexity" evidence="1">
    <location>
        <begin position="242"/>
        <end position="258"/>
    </location>
</feature>
<feature type="compositionally biased region" description="Polar residues" evidence="1">
    <location>
        <begin position="214"/>
        <end position="223"/>
    </location>
</feature>
<keyword evidence="4" id="KW-1185">Reference proteome</keyword>
<dbReference type="VEuPathDB" id="FungiDB:HGUI_03194"/>
<feature type="region of interest" description="Disordered" evidence="1">
    <location>
        <begin position="1058"/>
        <end position="1092"/>
    </location>
</feature>
<dbReference type="OrthoDB" id="48509at2759"/>
<feature type="compositionally biased region" description="Polar residues" evidence="1">
    <location>
        <begin position="721"/>
        <end position="736"/>
    </location>
</feature>
<feature type="region of interest" description="Disordered" evidence="1">
    <location>
        <begin position="213"/>
        <end position="271"/>
    </location>
</feature>
<name>A0A1L0B3N7_9ASCO</name>
<dbReference type="Gene3D" id="3.30.1490.40">
    <property type="match status" value="1"/>
</dbReference>
<accession>A0A1L0B3N7</accession>
<proteinExistence type="predicted"/>
<evidence type="ECO:0000259" key="2">
    <source>
        <dbReference type="PROSITE" id="PS50829"/>
    </source>
</evidence>